<dbReference type="SUPFAM" id="SSF50998">
    <property type="entry name" value="Quinoprotein alcohol dehydrogenase-like"/>
    <property type="match status" value="1"/>
</dbReference>
<dbReference type="EMBL" id="CP063458">
    <property type="protein sequence ID" value="QOV90756.1"/>
    <property type="molecule type" value="Genomic_DNA"/>
</dbReference>
<dbReference type="SMART" id="SM00564">
    <property type="entry name" value="PQQ"/>
    <property type="match status" value="5"/>
</dbReference>
<name>A0A7M2WZ48_9BACT</name>
<evidence type="ECO:0000256" key="1">
    <source>
        <dbReference type="SAM" id="SignalP"/>
    </source>
</evidence>
<dbReference type="Gene3D" id="2.130.10.10">
    <property type="entry name" value="YVTN repeat-like/Quinoprotein amine dehydrogenase"/>
    <property type="match status" value="1"/>
</dbReference>
<dbReference type="InterPro" id="IPR015943">
    <property type="entry name" value="WD40/YVTN_repeat-like_dom_sf"/>
</dbReference>
<dbReference type="Pfam" id="PF13360">
    <property type="entry name" value="PQQ_2"/>
    <property type="match status" value="1"/>
</dbReference>
<organism evidence="3 4">
    <name type="scientific">Humisphaera borealis</name>
    <dbReference type="NCBI Taxonomy" id="2807512"/>
    <lineage>
        <taxon>Bacteria</taxon>
        <taxon>Pseudomonadati</taxon>
        <taxon>Planctomycetota</taxon>
        <taxon>Phycisphaerae</taxon>
        <taxon>Tepidisphaerales</taxon>
        <taxon>Tepidisphaeraceae</taxon>
        <taxon>Humisphaera</taxon>
    </lineage>
</organism>
<keyword evidence="4" id="KW-1185">Reference proteome</keyword>
<dbReference type="RefSeq" id="WP_206293856.1">
    <property type="nucleotide sequence ID" value="NZ_CP063458.1"/>
</dbReference>
<evidence type="ECO:0000313" key="3">
    <source>
        <dbReference type="EMBL" id="QOV90756.1"/>
    </source>
</evidence>
<feature type="signal peptide" evidence="1">
    <location>
        <begin position="1"/>
        <end position="21"/>
    </location>
</feature>
<gene>
    <name evidence="3" type="ORF">IPV69_05190</name>
</gene>
<proteinExistence type="predicted"/>
<protein>
    <submittedName>
        <fullName evidence="3">PQQ-like beta-propeller repeat protein</fullName>
    </submittedName>
</protein>
<dbReference type="InterPro" id="IPR018391">
    <property type="entry name" value="PQQ_b-propeller_rpt"/>
</dbReference>
<reference evidence="3 4" key="1">
    <citation type="submission" date="2020-10" db="EMBL/GenBank/DDBJ databases">
        <title>Wide distribution of Phycisphaera-like planctomycetes from WD2101 soil group in peatlands and genome analysis of the first cultivated representative.</title>
        <authorList>
            <person name="Dedysh S.N."/>
            <person name="Beletsky A.V."/>
            <person name="Ivanova A."/>
            <person name="Kulichevskaya I.S."/>
            <person name="Suzina N.E."/>
            <person name="Philippov D.A."/>
            <person name="Rakitin A.L."/>
            <person name="Mardanov A.V."/>
            <person name="Ravin N.V."/>
        </authorList>
    </citation>
    <scope>NUCLEOTIDE SEQUENCE [LARGE SCALE GENOMIC DNA]</scope>
    <source>
        <strain evidence="3 4">M1803</strain>
    </source>
</reference>
<dbReference type="KEGG" id="hbs:IPV69_05190"/>
<evidence type="ECO:0000259" key="2">
    <source>
        <dbReference type="Pfam" id="PF13360"/>
    </source>
</evidence>
<dbReference type="PANTHER" id="PTHR34512">
    <property type="entry name" value="CELL SURFACE PROTEIN"/>
    <property type="match status" value="1"/>
</dbReference>
<feature type="domain" description="Pyrrolo-quinoline quinone repeat" evidence="2">
    <location>
        <begin position="84"/>
        <end position="338"/>
    </location>
</feature>
<dbReference type="PANTHER" id="PTHR34512:SF30">
    <property type="entry name" value="OUTER MEMBRANE PROTEIN ASSEMBLY FACTOR BAMB"/>
    <property type="match status" value="1"/>
</dbReference>
<dbReference type="InterPro" id="IPR011047">
    <property type="entry name" value="Quinoprotein_ADH-like_sf"/>
</dbReference>
<sequence length="414" mass="45515">MAKPFSLVIASALFLPTLAIAAESPTWHQWRGPSRDGRVAPASFEWPDKLGGLKEVWRVALADGYPSPVVTVDKVFTAESKGGKELVHAYDRATGKELWSFDWTGQMTVPFFAMKNGSWVRSTPAFDGTSLYVGGMRELLVSLDAATGKENWRVDFVERYKTPVPTFGFVCSPLATDDGLYVQAAGSFLKLEKATGKEIWRTLVDGGGMEGSAFSSPVLAKVAGRDQLIVQTRNLLAGVDPATGKVLWQNKIESFRGMNILTPVIFGDAGIFTSTYGGVTQLLTLKADGDALTTAQAWKLRIEANMSTPVVIDGHAYLHRRDKRFSCIDLASGQEKWTVKAGFSDYASLVTDGKNVLALDSSGELMLIKHNPEKFELLDQKKISKQETWGHLVVCGDEIFVREQRGLLKLKWDK</sequence>
<feature type="chain" id="PRO_5034253595" evidence="1">
    <location>
        <begin position="22"/>
        <end position="414"/>
    </location>
</feature>
<dbReference type="InterPro" id="IPR002372">
    <property type="entry name" value="PQQ_rpt_dom"/>
</dbReference>
<dbReference type="AlphaFoldDB" id="A0A7M2WZ48"/>
<evidence type="ECO:0000313" key="4">
    <source>
        <dbReference type="Proteomes" id="UP000593765"/>
    </source>
</evidence>
<keyword evidence="1" id="KW-0732">Signal</keyword>
<accession>A0A7M2WZ48</accession>
<dbReference type="Proteomes" id="UP000593765">
    <property type="component" value="Chromosome"/>
</dbReference>